<accession>A0A2S9IB00</accession>
<feature type="transmembrane region" description="Helical" evidence="1">
    <location>
        <begin position="20"/>
        <end position="40"/>
    </location>
</feature>
<reference evidence="2 3" key="1">
    <citation type="submission" date="2017-10" db="EMBL/GenBank/DDBJ databases">
        <title>Draft genome of two endophytic bacteria isolated from 'guarana' Paullinia cupana (Mart.) Ducke.</title>
        <authorList>
            <person name="Siqueira K.A."/>
            <person name="Liotti R.G."/>
            <person name="Mendes T.A."/>
            <person name="Soares M.A."/>
        </authorList>
    </citation>
    <scope>NUCLEOTIDE SEQUENCE [LARGE SCALE GENOMIC DNA]</scope>
    <source>
        <strain evidence="2 3">342</strain>
    </source>
</reference>
<dbReference type="Proteomes" id="UP000239181">
    <property type="component" value="Unassembled WGS sequence"/>
</dbReference>
<evidence type="ECO:0000313" key="2">
    <source>
        <dbReference type="EMBL" id="PRD14965.1"/>
    </source>
</evidence>
<evidence type="ECO:0008006" key="4">
    <source>
        <dbReference type="Google" id="ProtNLM"/>
    </source>
</evidence>
<sequence>MNSAMSFRKRQKTGTITRIILFVSFIILLGRLIYVVPGAIEHHKQKKAAPATSVSAVKDN</sequence>
<dbReference type="EMBL" id="PDET01000008">
    <property type="protein sequence ID" value="PRD14965.1"/>
    <property type="molecule type" value="Genomic_DNA"/>
</dbReference>
<evidence type="ECO:0000256" key="1">
    <source>
        <dbReference type="SAM" id="Phobius"/>
    </source>
</evidence>
<keyword evidence="1" id="KW-1133">Transmembrane helix</keyword>
<organism evidence="2 3">
    <name type="scientific">Pantoea coffeiphila</name>
    <dbReference type="NCBI Taxonomy" id="1465635"/>
    <lineage>
        <taxon>Bacteria</taxon>
        <taxon>Pseudomonadati</taxon>
        <taxon>Pseudomonadota</taxon>
        <taxon>Gammaproteobacteria</taxon>
        <taxon>Enterobacterales</taxon>
        <taxon>Erwiniaceae</taxon>
        <taxon>Pantoea</taxon>
    </lineage>
</organism>
<keyword evidence="3" id="KW-1185">Reference proteome</keyword>
<dbReference type="AlphaFoldDB" id="A0A2S9IB00"/>
<name>A0A2S9IB00_9GAMM</name>
<dbReference type="InterPro" id="IPR022576">
    <property type="entry name" value="YfgG"/>
</dbReference>
<dbReference type="OrthoDB" id="6433189at2"/>
<keyword evidence="1" id="KW-0472">Membrane</keyword>
<evidence type="ECO:0000313" key="3">
    <source>
        <dbReference type="Proteomes" id="UP000239181"/>
    </source>
</evidence>
<dbReference type="Pfam" id="PF11119">
    <property type="entry name" value="DUF2633"/>
    <property type="match status" value="1"/>
</dbReference>
<comment type="caution">
    <text evidence="2">The sequence shown here is derived from an EMBL/GenBank/DDBJ whole genome shotgun (WGS) entry which is preliminary data.</text>
</comment>
<protein>
    <recommendedName>
        <fullName evidence="4">DUF2633 domain-containing protein</fullName>
    </recommendedName>
</protein>
<gene>
    <name evidence="2" type="ORF">CQW29_13485</name>
</gene>
<keyword evidence="1" id="KW-0812">Transmembrane</keyword>
<proteinExistence type="predicted"/>